<sequence length="86" mass="10122">MQSTQQVESLNRIIKDKVSAKMILFNLGKSIQTKLECEVQHQWLSEYKNVLPTRELLTISTHEYLEEYLEDEYDTLQASLETIVNM</sequence>
<organism evidence="1 2">
    <name type="scientific">Racocetra persica</name>
    <dbReference type="NCBI Taxonomy" id="160502"/>
    <lineage>
        <taxon>Eukaryota</taxon>
        <taxon>Fungi</taxon>
        <taxon>Fungi incertae sedis</taxon>
        <taxon>Mucoromycota</taxon>
        <taxon>Glomeromycotina</taxon>
        <taxon>Glomeromycetes</taxon>
        <taxon>Diversisporales</taxon>
        <taxon>Gigasporaceae</taxon>
        <taxon>Racocetra</taxon>
    </lineage>
</organism>
<comment type="caution">
    <text evidence="1">The sequence shown here is derived from an EMBL/GenBank/DDBJ whole genome shotgun (WGS) entry which is preliminary data.</text>
</comment>
<proteinExistence type="predicted"/>
<reference evidence="1" key="1">
    <citation type="submission" date="2021-06" db="EMBL/GenBank/DDBJ databases">
        <authorList>
            <person name="Kallberg Y."/>
            <person name="Tangrot J."/>
            <person name="Rosling A."/>
        </authorList>
    </citation>
    <scope>NUCLEOTIDE SEQUENCE</scope>
    <source>
        <strain evidence="1">MA461A</strain>
    </source>
</reference>
<keyword evidence="2" id="KW-1185">Reference proteome</keyword>
<protein>
    <submittedName>
        <fullName evidence="1">33702_t:CDS:1</fullName>
    </submittedName>
</protein>
<gene>
    <name evidence="1" type="ORF">RPERSI_LOCUS4716</name>
</gene>
<evidence type="ECO:0000313" key="2">
    <source>
        <dbReference type="Proteomes" id="UP000789920"/>
    </source>
</evidence>
<accession>A0ACA9M4S5</accession>
<evidence type="ECO:0000313" key="1">
    <source>
        <dbReference type="EMBL" id="CAG8570056.1"/>
    </source>
</evidence>
<feature type="non-terminal residue" evidence="1">
    <location>
        <position position="86"/>
    </location>
</feature>
<dbReference type="EMBL" id="CAJVQC010006706">
    <property type="protein sequence ID" value="CAG8570056.1"/>
    <property type="molecule type" value="Genomic_DNA"/>
</dbReference>
<name>A0ACA9M4S5_9GLOM</name>
<dbReference type="Proteomes" id="UP000789920">
    <property type="component" value="Unassembled WGS sequence"/>
</dbReference>